<dbReference type="AlphaFoldDB" id="A0A0K8J761"/>
<dbReference type="Pfam" id="PF13482">
    <property type="entry name" value="RNase_H_2"/>
    <property type="match status" value="1"/>
</dbReference>
<dbReference type="Proteomes" id="UP000196053">
    <property type="component" value="Chromosome I"/>
</dbReference>
<reference evidence="3" key="1">
    <citation type="submission" date="2015-09" db="EMBL/GenBank/DDBJ databases">
        <authorList>
            <person name="Wibberg D."/>
        </authorList>
    </citation>
    <scope>NUCLEOTIDE SEQUENCE [LARGE SCALE GENOMIC DNA]</scope>
    <source>
        <strain evidence="3">SD1D</strain>
    </source>
</reference>
<keyword evidence="3" id="KW-1185">Reference proteome</keyword>
<evidence type="ECO:0000313" key="2">
    <source>
        <dbReference type="EMBL" id="CUH93188.1"/>
    </source>
</evidence>
<dbReference type="PANTHER" id="PTHR38462">
    <property type="entry name" value="EXONUCLEASE-LIKE PROTEIN"/>
    <property type="match status" value="1"/>
</dbReference>
<dbReference type="SUPFAM" id="SSF53098">
    <property type="entry name" value="Ribonuclease H-like"/>
    <property type="match status" value="1"/>
</dbReference>
<dbReference type="PANTHER" id="PTHR38462:SF1">
    <property type="entry name" value="YPRB RIBONUCLEASE H-LIKE DOMAIN-CONTAINING PROTEIN"/>
    <property type="match status" value="1"/>
</dbReference>
<proteinExistence type="predicted"/>
<dbReference type="RefSeq" id="WP_058258452.1">
    <property type="nucleotide sequence ID" value="NZ_JANWKB010000055.1"/>
</dbReference>
<sequence>MITRQFPLDVSLTYPLDKEYDTDKIVFFDIETTGFTAESTYLYLIGCIYLKDSSLHMIQWFAEDIREEGQLISNFFEFIKNYKLLVHYNGSGFDIPYLTKKCELLNLDYSFKDIFSLDIYKKISPIKKIFKLKNYKQKTLEAFLNIEREDSFSGGELIEVYQSYLGKKQIEKLKNSRDLSANEIRTELAKLLHLLLLHNEDDLKGLVSICPILYYSYIFDKPFHIIQAGVDQGQLRIELEYDDFDLPVRIGFGTDCIYVNAYKNSALISIDTYEGELKYFYDNYHDYYYLPEEDRAVHKSLAIFVDKEYRKKAKPSTCYTKKEGLFIPLYHPIISPNFKMEYNDKISFAELNTDFLLNEENLTHYINHIFSHLLSAKL</sequence>
<dbReference type="OrthoDB" id="9790530at2"/>
<feature type="domain" description="YprB ribonuclease H-like" evidence="1">
    <location>
        <begin position="26"/>
        <end position="209"/>
    </location>
</feature>
<evidence type="ECO:0000259" key="1">
    <source>
        <dbReference type="Pfam" id="PF13482"/>
    </source>
</evidence>
<accession>A0A0K8J761</accession>
<dbReference type="Gene3D" id="3.30.420.10">
    <property type="entry name" value="Ribonuclease H-like superfamily/Ribonuclease H"/>
    <property type="match status" value="1"/>
</dbReference>
<dbReference type="KEGG" id="hsd:SD1D_1643"/>
<dbReference type="GO" id="GO:0003676">
    <property type="term" value="F:nucleic acid binding"/>
    <property type="evidence" value="ECO:0007669"/>
    <property type="project" value="InterPro"/>
</dbReference>
<dbReference type="InterPro" id="IPR038720">
    <property type="entry name" value="YprB_RNase_H-like_dom"/>
</dbReference>
<name>A0A0K8J761_9FIRM</name>
<protein>
    <recommendedName>
        <fullName evidence="1">YprB ribonuclease H-like domain-containing protein</fullName>
    </recommendedName>
</protein>
<gene>
    <name evidence="2" type="ORF">SD1D_1643</name>
</gene>
<dbReference type="EMBL" id="LN879430">
    <property type="protein sequence ID" value="CUH93188.1"/>
    <property type="molecule type" value="Genomic_DNA"/>
</dbReference>
<dbReference type="InterPro" id="IPR012337">
    <property type="entry name" value="RNaseH-like_sf"/>
</dbReference>
<organism evidence="2 3">
    <name type="scientific">Herbinix luporum</name>
    <dbReference type="NCBI Taxonomy" id="1679721"/>
    <lineage>
        <taxon>Bacteria</taxon>
        <taxon>Bacillati</taxon>
        <taxon>Bacillota</taxon>
        <taxon>Clostridia</taxon>
        <taxon>Lachnospirales</taxon>
        <taxon>Lachnospiraceae</taxon>
        <taxon>Herbinix</taxon>
    </lineage>
</organism>
<evidence type="ECO:0000313" key="3">
    <source>
        <dbReference type="Proteomes" id="UP000196053"/>
    </source>
</evidence>
<dbReference type="InterPro" id="IPR036397">
    <property type="entry name" value="RNaseH_sf"/>
</dbReference>